<evidence type="ECO:0000256" key="3">
    <source>
        <dbReference type="ARBA" id="ARBA00022748"/>
    </source>
</evidence>
<keyword evidence="3" id="KW-0201">Cytochrome c-type biogenesis</keyword>
<evidence type="ECO:0000313" key="8">
    <source>
        <dbReference type="EMBL" id="MCO6159358.1"/>
    </source>
</evidence>
<gene>
    <name evidence="8" type="primary">ccmA</name>
    <name evidence="8" type="ORF">NF685_04840</name>
</gene>
<evidence type="ECO:0000256" key="2">
    <source>
        <dbReference type="ARBA" id="ARBA00022741"/>
    </source>
</evidence>
<name>A0ABT1CGN3_9PROT</name>
<evidence type="ECO:0000259" key="7">
    <source>
        <dbReference type="PROSITE" id="PS50893"/>
    </source>
</evidence>
<dbReference type="RefSeq" id="WP_252848791.1">
    <property type="nucleotide sequence ID" value="NZ_BAPW01000012.1"/>
</dbReference>
<dbReference type="Gene3D" id="3.40.50.300">
    <property type="entry name" value="P-loop containing nucleotide triphosphate hydrolases"/>
    <property type="match status" value="1"/>
</dbReference>
<evidence type="ECO:0000256" key="5">
    <source>
        <dbReference type="ARBA" id="ARBA00022967"/>
    </source>
</evidence>
<keyword evidence="9" id="KW-1185">Reference proteome</keyword>
<evidence type="ECO:0000256" key="4">
    <source>
        <dbReference type="ARBA" id="ARBA00022840"/>
    </source>
</evidence>
<feature type="domain" description="ABC transporter" evidence="7">
    <location>
        <begin position="12"/>
        <end position="233"/>
    </location>
</feature>
<keyword evidence="2" id="KW-0547">Nucleotide-binding</keyword>
<dbReference type="PROSITE" id="PS50893">
    <property type="entry name" value="ABC_TRANSPORTER_2"/>
    <property type="match status" value="1"/>
</dbReference>
<organism evidence="8 9">
    <name type="scientific">Asaia lannensis NBRC 102526</name>
    <dbReference type="NCBI Taxonomy" id="1307926"/>
    <lineage>
        <taxon>Bacteria</taxon>
        <taxon>Pseudomonadati</taxon>
        <taxon>Pseudomonadota</taxon>
        <taxon>Alphaproteobacteria</taxon>
        <taxon>Acetobacterales</taxon>
        <taxon>Acetobacteraceae</taxon>
        <taxon>Asaia</taxon>
    </lineage>
</organism>
<dbReference type="NCBIfam" id="TIGR01189">
    <property type="entry name" value="ccmA"/>
    <property type="match status" value="1"/>
</dbReference>
<dbReference type="GO" id="GO:0005524">
    <property type="term" value="F:ATP binding"/>
    <property type="evidence" value="ECO:0007669"/>
    <property type="project" value="UniProtKB-KW"/>
</dbReference>
<proteinExistence type="predicted"/>
<dbReference type="SMART" id="SM00382">
    <property type="entry name" value="AAA"/>
    <property type="match status" value="1"/>
</dbReference>
<dbReference type="InterPro" id="IPR005895">
    <property type="entry name" value="ABC_transptr_haem_export_CcmA"/>
</dbReference>
<sequence length="234" mass="24975">MSGFSSSKAPWLCLHDVTVMRGGRLVLDRIGLSLSPGEALLLTGPNGSGKSTLLRFIAGLCPAQGGTICMAETEQSAEKRDPGLALDLAYLGHQDALKPGLSLRENLSLEARLCSGENPEAALEDAFAELDLALLSDLPSRLLSAGQKRRGALARVLLRRAPLWLLDEPSLGLDDRSIGQLGEIMARHRAAGGMIIATTHIPLPLPDARKLDLTPRDDPSCERVSESAAVETLW</sequence>
<evidence type="ECO:0000313" key="9">
    <source>
        <dbReference type="Proteomes" id="UP001523401"/>
    </source>
</evidence>
<keyword evidence="6" id="KW-0472">Membrane</keyword>
<reference evidence="8 9" key="1">
    <citation type="submission" date="2022-06" db="EMBL/GenBank/DDBJ databases">
        <title>Whole-genome of Asaia lannensis strain LMG 27011T.</title>
        <authorList>
            <person name="Sombolestani A."/>
        </authorList>
    </citation>
    <scope>NUCLEOTIDE SEQUENCE [LARGE SCALE GENOMIC DNA]</scope>
    <source>
        <strain evidence="8 9">NBRC 102526</strain>
    </source>
</reference>
<dbReference type="PANTHER" id="PTHR43499:SF1">
    <property type="entry name" value="ABC TRANSPORTER I FAMILY MEMBER 1"/>
    <property type="match status" value="1"/>
</dbReference>
<accession>A0ABT1CGN3</accession>
<keyword evidence="1" id="KW-0813">Transport</keyword>
<dbReference type="Pfam" id="PF00005">
    <property type="entry name" value="ABC_tran"/>
    <property type="match status" value="1"/>
</dbReference>
<evidence type="ECO:0000256" key="1">
    <source>
        <dbReference type="ARBA" id="ARBA00022448"/>
    </source>
</evidence>
<dbReference type="PANTHER" id="PTHR43499">
    <property type="entry name" value="ABC TRANSPORTER I FAMILY MEMBER 1"/>
    <property type="match status" value="1"/>
</dbReference>
<dbReference type="SUPFAM" id="SSF52540">
    <property type="entry name" value="P-loop containing nucleoside triphosphate hydrolases"/>
    <property type="match status" value="1"/>
</dbReference>
<dbReference type="InterPro" id="IPR003593">
    <property type="entry name" value="AAA+_ATPase"/>
</dbReference>
<dbReference type="InterPro" id="IPR003439">
    <property type="entry name" value="ABC_transporter-like_ATP-bd"/>
</dbReference>
<dbReference type="EMBL" id="JAMXQU010000002">
    <property type="protein sequence ID" value="MCO6159358.1"/>
    <property type="molecule type" value="Genomic_DNA"/>
</dbReference>
<comment type="caution">
    <text evidence="8">The sequence shown here is derived from an EMBL/GenBank/DDBJ whole genome shotgun (WGS) entry which is preliminary data.</text>
</comment>
<evidence type="ECO:0000256" key="6">
    <source>
        <dbReference type="ARBA" id="ARBA00023136"/>
    </source>
</evidence>
<dbReference type="InterPro" id="IPR027417">
    <property type="entry name" value="P-loop_NTPase"/>
</dbReference>
<protein>
    <submittedName>
        <fullName evidence="8">Heme ABC exporter ATP-binding protein CcmA</fullName>
    </submittedName>
</protein>
<keyword evidence="5" id="KW-1278">Translocase</keyword>
<keyword evidence="4 8" id="KW-0067">ATP-binding</keyword>
<dbReference type="Proteomes" id="UP001523401">
    <property type="component" value="Unassembled WGS sequence"/>
</dbReference>